<feature type="compositionally biased region" description="Low complexity" evidence="1">
    <location>
        <begin position="125"/>
        <end position="144"/>
    </location>
</feature>
<proteinExistence type="predicted"/>
<organism evidence="2 3">
    <name type="scientific">Ruixingdingia sedimenti</name>
    <dbReference type="NCBI Taxonomy" id="3073604"/>
    <lineage>
        <taxon>Bacteria</taxon>
        <taxon>Pseudomonadati</taxon>
        <taxon>Pseudomonadota</taxon>
        <taxon>Alphaproteobacteria</taxon>
        <taxon>Rhodobacterales</taxon>
        <taxon>Paracoccaceae</taxon>
        <taxon>Ruixingdingia</taxon>
    </lineage>
</organism>
<name>A0ABU1FEU8_9RHOB</name>
<gene>
    <name evidence="2" type="ORF">RGD00_22695</name>
</gene>
<feature type="region of interest" description="Disordered" evidence="1">
    <location>
        <begin position="123"/>
        <end position="155"/>
    </location>
</feature>
<accession>A0ABU1FEU8</accession>
<dbReference type="EMBL" id="JAVKPH010000074">
    <property type="protein sequence ID" value="MDR5655422.1"/>
    <property type="molecule type" value="Genomic_DNA"/>
</dbReference>
<evidence type="ECO:0000256" key="1">
    <source>
        <dbReference type="SAM" id="MobiDB-lite"/>
    </source>
</evidence>
<evidence type="ECO:0000313" key="3">
    <source>
        <dbReference type="Proteomes" id="UP001247754"/>
    </source>
</evidence>
<evidence type="ECO:0000313" key="2">
    <source>
        <dbReference type="EMBL" id="MDR5655422.1"/>
    </source>
</evidence>
<reference evidence="2 3" key="1">
    <citation type="submission" date="2023-09" db="EMBL/GenBank/DDBJ databases">
        <title>Xinfangfangia sedmenti sp. nov., isolated the sedment.</title>
        <authorList>
            <person name="Xu L."/>
        </authorList>
    </citation>
    <scope>NUCLEOTIDE SEQUENCE [LARGE SCALE GENOMIC DNA]</scope>
    <source>
        <strain evidence="2 3">LG-4</strain>
    </source>
</reference>
<sequence length="155" mass="15720">MKVTLSGPARIGGQRKRPGDVVDVDLLTLRHLEAAGVIAPELASAAATDTPVSAMTQAEFEAAVAATAKVLAETMLDAALEEVVATVEAEKNAALARAVEAEAQRDLLQARVEELQHILAEQTDTTPAAAAAKTSSPAAAPAAKSTRKSGGAAKG</sequence>
<protein>
    <submittedName>
        <fullName evidence="2">Uncharacterized protein</fullName>
    </submittedName>
</protein>
<dbReference type="RefSeq" id="WP_310459522.1">
    <property type="nucleotide sequence ID" value="NZ_JAVKPH010000074.1"/>
</dbReference>
<keyword evidence="3" id="KW-1185">Reference proteome</keyword>
<comment type="caution">
    <text evidence="2">The sequence shown here is derived from an EMBL/GenBank/DDBJ whole genome shotgun (WGS) entry which is preliminary data.</text>
</comment>
<dbReference type="Proteomes" id="UP001247754">
    <property type="component" value="Unassembled WGS sequence"/>
</dbReference>